<dbReference type="Pfam" id="PF03690">
    <property type="entry name" value="MYG1_exonuc"/>
    <property type="match status" value="1"/>
</dbReference>
<dbReference type="PANTHER" id="PTHR11215:SF1">
    <property type="entry name" value="MYG1 EXONUCLEASE"/>
    <property type="match status" value="1"/>
</dbReference>
<dbReference type="PANTHER" id="PTHR11215">
    <property type="entry name" value="METAL DEPENDENT HYDROLASE - RELATED"/>
    <property type="match status" value="1"/>
</dbReference>
<protein>
    <submittedName>
        <fullName evidence="2">UPF0160 protein MYG1, mitochondrial</fullName>
    </submittedName>
</protein>
<accession>A0A4C1ZPW5</accession>
<sequence length="526" mass="59538">MKVGTHDGVFHCDEVLACYMLKQLPEYKNAEIIRTRETEKLKECDIVVDVGAEFDHENRRYDHHQREFKETLSSLRPELGDKYKIKLSSAGLVYAYYGEEVIKQLVPANCELKTENLKLIYRKVYENFIEEIDAIDNGVPMTDEEPKYKIRTHISARVGRLNPEWNSKQEQNIDEIFQKAMKLVSEEFLYTLHYFVNIWLPARDFVRSALESRFETHKSGEIVEFKEIPMERTSIDLETELGMQNEIKYVIFNDKPNSWRVQAVPVNPTSFVTRSPLKKEWWGVRDELLSDVAGISDCIFCHATGFIGGNRNRDGAMEMAVCSLVYFKTRLKCNVRVSCIRNCALVGRINNRPRAAAVVTARPQSDCARARNTSGELTPGSGPRHALAWRGGTGRQLTRISTSPASANNLRQLCRRGRARCPKRAILRACVLPNTRAVRRATLRPGPACIFCDYPQFIEIPEIHPTAPKLLSPHFNSLKCRRLGTAANKDMYSTGTATPSAHGGLTKCPTPRAYHAADGGALARTS</sequence>
<dbReference type="STRING" id="151549.A0A4C1ZPW5"/>
<dbReference type="GO" id="GO:0005634">
    <property type="term" value="C:nucleus"/>
    <property type="evidence" value="ECO:0007669"/>
    <property type="project" value="TreeGrafter"/>
</dbReference>
<dbReference type="EMBL" id="BGZK01002086">
    <property type="protein sequence ID" value="GBP90506.1"/>
    <property type="molecule type" value="Genomic_DNA"/>
</dbReference>
<gene>
    <name evidence="2" type="ORF">EVAR_79991_1</name>
</gene>
<proteinExistence type="inferred from homology"/>
<dbReference type="OrthoDB" id="10265310at2759"/>
<evidence type="ECO:0000313" key="3">
    <source>
        <dbReference type="Proteomes" id="UP000299102"/>
    </source>
</evidence>
<organism evidence="2 3">
    <name type="scientific">Eumeta variegata</name>
    <name type="common">Bagworm moth</name>
    <name type="synonym">Eumeta japonica</name>
    <dbReference type="NCBI Taxonomy" id="151549"/>
    <lineage>
        <taxon>Eukaryota</taxon>
        <taxon>Metazoa</taxon>
        <taxon>Ecdysozoa</taxon>
        <taxon>Arthropoda</taxon>
        <taxon>Hexapoda</taxon>
        <taxon>Insecta</taxon>
        <taxon>Pterygota</taxon>
        <taxon>Neoptera</taxon>
        <taxon>Endopterygota</taxon>
        <taxon>Lepidoptera</taxon>
        <taxon>Glossata</taxon>
        <taxon>Ditrysia</taxon>
        <taxon>Tineoidea</taxon>
        <taxon>Psychidae</taxon>
        <taxon>Oiketicinae</taxon>
        <taxon>Eumeta</taxon>
    </lineage>
</organism>
<comment type="caution">
    <text evidence="2">The sequence shown here is derived from an EMBL/GenBank/DDBJ whole genome shotgun (WGS) entry which is preliminary data.</text>
</comment>
<comment type="similarity">
    <text evidence="1">Belongs to the MYG1 family.</text>
</comment>
<name>A0A4C1ZPW5_EUMVA</name>
<evidence type="ECO:0000313" key="2">
    <source>
        <dbReference type="EMBL" id="GBP90506.1"/>
    </source>
</evidence>
<dbReference type="AlphaFoldDB" id="A0A4C1ZPW5"/>
<evidence type="ECO:0000256" key="1">
    <source>
        <dbReference type="ARBA" id="ARBA00010105"/>
    </source>
</evidence>
<keyword evidence="3" id="KW-1185">Reference proteome</keyword>
<dbReference type="Proteomes" id="UP000299102">
    <property type="component" value="Unassembled WGS sequence"/>
</dbReference>
<dbReference type="GO" id="GO:0005737">
    <property type="term" value="C:cytoplasm"/>
    <property type="evidence" value="ECO:0007669"/>
    <property type="project" value="TreeGrafter"/>
</dbReference>
<dbReference type="InterPro" id="IPR003226">
    <property type="entry name" value="MYG1_exonuclease"/>
</dbReference>
<reference evidence="2 3" key="1">
    <citation type="journal article" date="2019" name="Commun. Biol.">
        <title>The bagworm genome reveals a unique fibroin gene that provides high tensile strength.</title>
        <authorList>
            <person name="Kono N."/>
            <person name="Nakamura H."/>
            <person name="Ohtoshi R."/>
            <person name="Tomita M."/>
            <person name="Numata K."/>
            <person name="Arakawa K."/>
        </authorList>
    </citation>
    <scope>NUCLEOTIDE SEQUENCE [LARGE SCALE GENOMIC DNA]</scope>
</reference>